<protein>
    <recommendedName>
        <fullName evidence="4">RRM domain-containing protein</fullName>
    </recommendedName>
</protein>
<dbReference type="PANTHER" id="PTHR32343">
    <property type="entry name" value="SERINE/ARGININE-RICH SPLICING FACTOR"/>
    <property type="match status" value="1"/>
</dbReference>
<dbReference type="SUPFAM" id="SSF54928">
    <property type="entry name" value="RNA-binding domain, RBD"/>
    <property type="match status" value="1"/>
</dbReference>
<dbReference type="InterPro" id="IPR035979">
    <property type="entry name" value="RBD_domain_sf"/>
</dbReference>
<feature type="region of interest" description="Disordered" evidence="2">
    <location>
        <begin position="308"/>
        <end position="335"/>
    </location>
</feature>
<feature type="signal peptide" evidence="3">
    <location>
        <begin position="1"/>
        <end position="19"/>
    </location>
</feature>
<keyword evidence="3" id="KW-0732">Signal</keyword>
<feature type="chain" id="PRO_5043688206" description="RRM domain-containing protein" evidence="3">
    <location>
        <begin position="20"/>
        <end position="335"/>
    </location>
</feature>
<evidence type="ECO:0000313" key="5">
    <source>
        <dbReference type="EMBL" id="KAK9935392.1"/>
    </source>
</evidence>
<proteinExistence type="predicted"/>
<dbReference type="PROSITE" id="PS50102">
    <property type="entry name" value="RRM"/>
    <property type="match status" value="1"/>
</dbReference>
<dbReference type="PANTHER" id="PTHR32343:SF29">
    <property type="entry name" value="RNA-BINDING (RRM_RBD_RNP MOTIFS) FAMILY PROTEIN"/>
    <property type="match status" value="1"/>
</dbReference>
<evidence type="ECO:0000256" key="2">
    <source>
        <dbReference type="SAM" id="MobiDB-lite"/>
    </source>
</evidence>
<comment type="caution">
    <text evidence="5">The sequence shown here is derived from an EMBL/GenBank/DDBJ whole genome shotgun (WGS) entry which is preliminary data.</text>
</comment>
<evidence type="ECO:0000256" key="3">
    <source>
        <dbReference type="SAM" id="SignalP"/>
    </source>
</evidence>
<gene>
    <name evidence="5" type="ORF">M0R45_022495</name>
</gene>
<dbReference type="Proteomes" id="UP001457282">
    <property type="component" value="Unassembled WGS sequence"/>
</dbReference>
<evidence type="ECO:0000256" key="1">
    <source>
        <dbReference type="PROSITE-ProRule" id="PRU00176"/>
    </source>
</evidence>
<dbReference type="Pfam" id="PF00076">
    <property type="entry name" value="RRM_1"/>
    <property type="match status" value="1"/>
</dbReference>
<organism evidence="5 6">
    <name type="scientific">Rubus argutus</name>
    <name type="common">Southern blackberry</name>
    <dbReference type="NCBI Taxonomy" id="59490"/>
    <lineage>
        <taxon>Eukaryota</taxon>
        <taxon>Viridiplantae</taxon>
        <taxon>Streptophyta</taxon>
        <taxon>Embryophyta</taxon>
        <taxon>Tracheophyta</taxon>
        <taxon>Spermatophyta</taxon>
        <taxon>Magnoliopsida</taxon>
        <taxon>eudicotyledons</taxon>
        <taxon>Gunneridae</taxon>
        <taxon>Pentapetalae</taxon>
        <taxon>rosids</taxon>
        <taxon>fabids</taxon>
        <taxon>Rosales</taxon>
        <taxon>Rosaceae</taxon>
        <taxon>Rosoideae</taxon>
        <taxon>Rosoideae incertae sedis</taxon>
        <taxon>Rubus</taxon>
    </lineage>
</organism>
<accession>A0AAW1XFV0</accession>
<sequence>MHFVFVTLEILLWFQVINRKVSVQAPVDNVSQGIEEAPKSGATPNSTTNVSDIKTIKVGNISRTVSDRDIREFFSFSGEIKYVEMQSETENTQLSYVTFKDSQGADTAILLSGATIADLSVTIAPAKDYQLPPQAVLPSSPEKRPAVSSSAVHKAEDVVSTMLAKGFILGKDALNKAKALDEQHNLTSKASATVVTIDQKMGLMEKVSMGKAVLNEKVRQVDERFMVSERTKSVFAVAEQKASSAGSAIMSNPYVLSGASWVSGALGAFAKAAEDVSTMTKEKVVRAEEEKQETMLRQKTQIINDFAQNHLDEPSGNEPPIVQTKSADDTEPGII</sequence>
<dbReference type="SMART" id="SM00360">
    <property type="entry name" value="RRM"/>
    <property type="match status" value="1"/>
</dbReference>
<dbReference type="Gene3D" id="3.30.70.330">
    <property type="match status" value="1"/>
</dbReference>
<dbReference type="AlphaFoldDB" id="A0AAW1XFV0"/>
<evidence type="ECO:0000313" key="6">
    <source>
        <dbReference type="Proteomes" id="UP001457282"/>
    </source>
</evidence>
<dbReference type="InterPro" id="IPR012677">
    <property type="entry name" value="Nucleotide-bd_a/b_plait_sf"/>
</dbReference>
<reference evidence="5 6" key="1">
    <citation type="journal article" date="2023" name="G3 (Bethesda)">
        <title>A chromosome-length genome assembly and annotation of blackberry (Rubus argutus, cv. 'Hillquist').</title>
        <authorList>
            <person name="Bruna T."/>
            <person name="Aryal R."/>
            <person name="Dudchenko O."/>
            <person name="Sargent D.J."/>
            <person name="Mead D."/>
            <person name="Buti M."/>
            <person name="Cavallini A."/>
            <person name="Hytonen T."/>
            <person name="Andres J."/>
            <person name="Pham M."/>
            <person name="Weisz D."/>
            <person name="Mascagni F."/>
            <person name="Usai G."/>
            <person name="Natali L."/>
            <person name="Bassil N."/>
            <person name="Fernandez G.E."/>
            <person name="Lomsadze A."/>
            <person name="Armour M."/>
            <person name="Olukolu B."/>
            <person name="Poorten T."/>
            <person name="Britton C."/>
            <person name="Davik J."/>
            <person name="Ashrafi H."/>
            <person name="Aiden E.L."/>
            <person name="Borodovsky M."/>
            <person name="Worthington M."/>
        </authorList>
    </citation>
    <scope>NUCLEOTIDE SEQUENCE [LARGE SCALE GENOMIC DNA]</scope>
    <source>
        <strain evidence="5">PI 553951</strain>
    </source>
</reference>
<dbReference type="GO" id="GO:0003723">
    <property type="term" value="F:RNA binding"/>
    <property type="evidence" value="ECO:0007669"/>
    <property type="project" value="UniProtKB-UniRule"/>
</dbReference>
<keyword evidence="6" id="KW-1185">Reference proteome</keyword>
<dbReference type="EMBL" id="JBEDUW010000004">
    <property type="protein sequence ID" value="KAK9935392.1"/>
    <property type="molecule type" value="Genomic_DNA"/>
</dbReference>
<evidence type="ECO:0000259" key="4">
    <source>
        <dbReference type="PROSITE" id="PS50102"/>
    </source>
</evidence>
<feature type="domain" description="RRM" evidence="4">
    <location>
        <begin position="54"/>
        <end position="128"/>
    </location>
</feature>
<dbReference type="InterPro" id="IPR000504">
    <property type="entry name" value="RRM_dom"/>
</dbReference>
<keyword evidence="1" id="KW-0694">RNA-binding</keyword>
<name>A0AAW1XFV0_RUBAR</name>